<evidence type="ECO:0000256" key="5">
    <source>
        <dbReference type="ARBA" id="ARBA00022840"/>
    </source>
</evidence>
<evidence type="ECO:0000256" key="3">
    <source>
        <dbReference type="ARBA" id="ARBA00022448"/>
    </source>
</evidence>
<accession>A0AAU8DM36</accession>
<dbReference type="InterPro" id="IPR017871">
    <property type="entry name" value="ABC_transporter-like_CS"/>
</dbReference>
<dbReference type="Pfam" id="PF13732">
    <property type="entry name" value="DrrA1-3_C"/>
    <property type="match status" value="1"/>
</dbReference>
<proteinExistence type="inferred from homology"/>
<dbReference type="RefSeq" id="WP_353648340.1">
    <property type="nucleotide sequence ID" value="NZ_CP159218.1"/>
</dbReference>
<feature type="domain" description="ABC transporter" evidence="8">
    <location>
        <begin position="7"/>
        <end position="232"/>
    </location>
</feature>
<dbReference type="AlphaFoldDB" id="A0AAU8DM36"/>
<name>A0AAU8DM36_9ACTN</name>
<dbReference type="GO" id="GO:0005524">
    <property type="term" value="F:ATP binding"/>
    <property type="evidence" value="ECO:0007669"/>
    <property type="project" value="UniProtKB-KW"/>
</dbReference>
<comment type="similarity">
    <text evidence="2">Belongs to the ABC transporter superfamily.</text>
</comment>
<dbReference type="SUPFAM" id="SSF52540">
    <property type="entry name" value="P-loop containing nucleoside triphosphate hydrolases"/>
    <property type="match status" value="1"/>
</dbReference>
<feature type="region of interest" description="Disordered" evidence="7">
    <location>
        <begin position="295"/>
        <end position="317"/>
    </location>
</feature>
<evidence type="ECO:0000256" key="6">
    <source>
        <dbReference type="ARBA" id="ARBA00023251"/>
    </source>
</evidence>
<dbReference type="Gene3D" id="3.40.50.300">
    <property type="entry name" value="P-loop containing nucleotide triphosphate hydrolases"/>
    <property type="match status" value="1"/>
</dbReference>
<dbReference type="PROSITE" id="PS00211">
    <property type="entry name" value="ABC_TRANSPORTER_1"/>
    <property type="match status" value="1"/>
</dbReference>
<dbReference type="PANTHER" id="PTHR42711:SF5">
    <property type="entry name" value="ABC TRANSPORTER ATP-BINDING PROTEIN NATA"/>
    <property type="match status" value="1"/>
</dbReference>
<organism evidence="9">
    <name type="scientific">Nakamurella sp. A5-74</name>
    <dbReference type="NCBI Taxonomy" id="3158264"/>
    <lineage>
        <taxon>Bacteria</taxon>
        <taxon>Bacillati</taxon>
        <taxon>Actinomycetota</taxon>
        <taxon>Actinomycetes</taxon>
        <taxon>Nakamurellales</taxon>
        <taxon>Nakamurellaceae</taxon>
        <taxon>Nakamurella</taxon>
    </lineage>
</organism>
<gene>
    <name evidence="9" type="ORF">ABLG96_16050</name>
</gene>
<dbReference type="GO" id="GO:0016887">
    <property type="term" value="F:ATP hydrolysis activity"/>
    <property type="evidence" value="ECO:0007669"/>
    <property type="project" value="InterPro"/>
</dbReference>
<evidence type="ECO:0000256" key="4">
    <source>
        <dbReference type="ARBA" id="ARBA00022741"/>
    </source>
</evidence>
<evidence type="ECO:0000256" key="2">
    <source>
        <dbReference type="ARBA" id="ARBA00005417"/>
    </source>
</evidence>
<dbReference type="InterPro" id="IPR003439">
    <property type="entry name" value="ABC_transporter-like_ATP-bd"/>
</dbReference>
<reference evidence="9" key="1">
    <citation type="submission" date="2024-05" db="EMBL/GenBank/DDBJ databases">
        <authorList>
            <person name="Cai S.Y."/>
            <person name="Jin L.M."/>
            <person name="Li H.R."/>
        </authorList>
    </citation>
    <scope>NUCLEOTIDE SEQUENCE</scope>
    <source>
        <strain evidence="9">A5-74</strain>
    </source>
</reference>
<feature type="compositionally biased region" description="Low complexity" evidence="7">
    <location>
        <begin position="302"/>
        <end position="317"/>
    </location>
</feature>
<evidence type="ECO:0000259" key="8">
    <source>
        <dbReference type="PROSITE" id="PS50893"/>
    </source>
</evidence>
<dbReference type="InterPro" id="IPR050763">
    <property type="entry name" value="ABC_transporter_ATP-binding"/>
</dbReference>
<dbReference type="PANTHER" id="PTHR42711">
    <property type="entry name" value="ABC TRANSPORTER ATP-BINDING PROTEIN"/>
    <property type="match status" value="1"/>
</dbReference>
<dbReference type="CDD" id="cd03230">
    <property type="entry name" value="ABC_DR_subfamily_A"/>
    <property type="match status" value="1"/>
</dbReference>
<evidence type="ECO:0000256" key="7">
    <source>
        <dbReference type="SAM" id="MobiDB-lite"/>
    </source>
</evidence>
<keyword evidence="4" id="KW-0547">Nucleotide-binding</keyword>
<keyword evidence="5 9" id="KW-0067">ATP-binding</keyword>
<dbReference type="Pfam" id="PF00005">
    <property type="entry name" value="ABC_tran"/>
    <property type="match status" value="1"/>
</dbReference>
<keyword evidence="6" id="KW-0046">Antibiotic resistance</keyword>
<dbReference type="EMBL" id="CP159218">
    <property type="protein sequence ID" value="XCG62725.1"/>
    <property type="molecule type" value="Genomic_DNA"/>
</dbReference>
<dbReference type="InterPro" id="IPR027417">
    <property type="entry name" value="P-loop_NTPase"/>
</dbReference>
<dbReference type="InterPro" id="IPR025302">
    <property type="entry name" value="DrrA1/2-like_C"/>
</dbReference>
<comment type="subcellular location">
    <subcellularLocation>
        <location evidence="1">Cell membrane</location>
        <topology evidence="1">Peripheral membrane protein</topology>
    </subcellularLocation>
</comment>
<sequence length="317" mass="33773">MSTDLVVETRGLQKRFGTTAALDGIDLAVRAGEVHGFLGPNGAGKSTAIRVLLGLLRADGGTARVLGRDPWADAVAVHREIAYVPGDVALWPTLSGGEAIDLLTRLRGGADPALRERLIRDFDLDPTKKARSYSKGNRQKVALIAALARPARLYILDEPTSGLDPLMEEVFRHEVERVRADGASVLLSSHLLDEVEKLCERVTILRAGRVVESGTLAELRHLTRTSFRVGTRADPAGIARLPGVHDLESEPGQLAFDVDTEAVQQVLQTLVVAGVSTLTVTPPSLESLFLRHYGSDPEDSSARAAGSASRSGSGSAP</sequence>
<dbReference type="SMART" id="SM00382">
    <property type="entry name" value="AAA"/>
    <property type="match status" value="1"/>
</dbReference>
<dbReference type="PROSITE" id="PS50893">
    <property type="entry name" value="ABC_TRANSPORTER_2"/>
    <property type="match status" value="1"/>
</dbReference>
<evidence type="ECO:0000313" key="9">
    <source>
        <dbReference type="EMBL" id="XCG62725.1"/>
    </source>
</evidence>
<dbReference type="GO" id="GO:0046677">
    <property type="term" value="P:response to antibiotic"/>
    <property type="evidence" value="ECO:0007669"/>
    <property type="project" value="UniProtKB-KW"/>
</dbReference>
<protein>
    <submittedName>
        <fullName evidence="9">ABC transporter ATP-binding protein</fullName>
    </submittedName>
</protein>
<dbReference type="GO" id="GO:0005886">
    <property type="term" value="C:plasma membrane"/>
    <property type="evidence" value="ECO:0007669"/>
    <property type="project" value="UniProtKB-SubCell"/>
</dbReference>
<dbReference type="InterPro" id="IPR003593">
    <property type="entry name" value="AAA+_ATPase"/>
</dbReference>
<keyword evidence="3" id="KW-0813">Transport</keyword>
<evidence type="ECO:0000256" key="1">
    <source>
        <dbReference type="ARBA" id="ARBA00004202"/>
    </source>
</evidence>